<keyword evidence="2" id="KW-0677">Repeat</keyword>
<reference evidence="6" key="2">
    <citation type="submission" date="2012-08" db="EMBL/GenBank/DDBJ databases">
        <title>Genome sequence of Kazachstania naganishii.</title>
        <authorList>
            <person name="Gordon J.L."/>
            <person name="Armisen D."/>
            <person name="Proux-Wera E."/>
            <person name="OhEigeartaigh S.S."/>
            <person name="Byrne K.P."/>
            <person name="Wolfe K.H."/>
        </authorList>
    </citation>
    <scope>NUCLEOTIDE SEQUENCE [LARGE SCALE GENOMIC DNA]</scope>
    <source>
        <strain evidence="6">ATCC MYA-139 / BCRC 22969 / CBS 8797 / CCRC 22969 / KCTC 17520 / NBRC 10181 / NCYC 3082</strain>
    </source>
</reference>
<dbReference type="Pfam" id="PF12894">
    <property type="entry name" value="ANAPC4_WD40"/>
    <property type="match status" value="1"/>
</dbReference>
<evidence type="ECO:0000256" key="1">
    <source>
        <dbReference type="ARBA" id="ARBA00022574"/>
    </source>
</evidence>
<dbReference type="OMA" id="CVCLDRS"/>
<proteinExistence type="predicted"/>
<dbReference type="InterPro" id="IPR015943">
    <property type="entry name" value="WD40/YVTN_repeat-like_dom_sf"/>
</dbReference>
<evidence type="ECO:0000259" key="4">
    <source>
        <dbReference type="Pfam" id="PF12894"/>
    </source>
</evidence>
<evidence type="ECO:0000256" key="2">
    <source>
        <dbReference type="ARBA" id="ARBA00022737"/>
    </source>
</evidence>
<dbReference type="eggNOG" id="KOG4155">
    <property type="taxonomic scope" value="Eukaryota"/>
</dbReference>
<reference evidence="5 6" key="1">
    <citation type="journal article" date="2011" name="Proc. Natl. Acad. Sci. U.S.A.">
        <title>Evolutionary erosion of yeast sex chromosomes by mating-type switching accidents.</title>
        <authorList>
            <person name="Gordon J.L."/>
            <person name="Armisen D."/>
            <person name="Proux-Wera E."/>
            <person name="Oheigeartaigh S.S."/>
            <person name="Byrne K.P."/>
            <person name="Wolfe K.H."/>
        </authorList>
    </citation>
    <scope>NUCLEOTIDE SEQUENCE [LARGE SCALE GENOMIC DNA]</scope>
    <source>
        <strain evidence="6">ATCC MYA-139 / BCRC 22969 / CBS 8797 / CCRC 22969 / KCTC 17520 / NBRC 10181 / NCYC 3082</strain>
    </source>
</reference>
<dbReference type="GO" id="GO:0007131">
    <property type="term" value="P:reciprocal meiotic recombination"/>
    <property type="evidence" value="ECO:0007669"/>
    <property type="project" value="EnsemblFungi"/>
</dbReference>
<dbReference type="AlphaFoldDB" id="J7RG48"/>
<keyword evidence="1 3" id="KW-0853">WD repeat</keyword>
<dbReference type="PROSITE" id="PS50082">
    <property type="entry name" value="WD_REPEATS_2"/>
    <property type="match status" value="1"/>
</dbReference>
<keyword evidence="6" id="KW-1185">Reference proteome</keyword>
<dbReference type="KEGG" id="kng:KNAG_0B00550"/>
<dbReference type="GO" id="GO:0070481">
    <property type="term" value="P:nuclear-transcribed mRNA catabolic process, non-stop decay"/>
    <property type="evidence" value="ECO:0007669"/>
    <property type="project" value="EnsemblFungi"/>
</dbReference>
<accession>J7RG48</accession>
<dbReference type="GO" id="GO:0000228">
    <property type="term" value="C:nuclear chromosome"/>
    <property type="evidence" value="ECO:0007669"/>
    <property type="project" value="EnsemblFungi"/>
</dbReference>
<dbReference type="Gene3D" id="2.130.10.10">
    <property type="entry name" value="YVTN repeat-like/Quinoprotein amine dehydrogenase"/>
    <property type="match status" value="1"/>
</dbReference>
<dbReference type="Proteomes" id="UP000006310">
    <property type="component" value="Chromosome 2"/>
</dbReference>
<organism evidence="5 6">
    <name type="scientific">Huiozyma naganishii (strain ATCC MYA-139 / BCRC 22969 / CBS 8797 / KCTC 17520 / NBRC 10181 / NCYC 3082 / Yp74L-3)</name>
    <name type="common">Yeast</name>
    <name type="synonym">Kazachstania naganishii</name>
    <dbReference type="NCBI Taxonomy" id="1071383"/>
    <lineage>
        <taxon>Eukaryota</taxon>
        <taxon>Fungi</taxon>
        <taxon>Dikarya</taxon>
        <taxon>Ascomycota</taxon>
        <taxon>Saccharomycotina</taxon>
        <taxon>Saccharomycetes</taxon>
        <taxon>Saccharomycetales</taxon>
        <taxon>Saccharomycetaceae</taxon>
        <taxon>Huiozyma</taxon>
    </lineage>
</organism>
<dbReference type="InterPro" id="IPR036322">
    <property type="entry name" value="WD40_repeat_dom_sf"/>
</dbReference>
<dbReference type="GO" id="GO:0065004">
    <property type="term" value="P:protein-DNA complex assembly"/>
    <property type="evidence" value="ECO:0007669"/>
    <property type="project" value="EnsemblFungi"/>
</dbReference>
<dbReference type="RefSeq" id="XP_022462749.1">
    <property type="nucleotide sequence ID" value="XM_022611330.1"/>
</dbReference>
<dbReference type="GeneID" id="34524153"/>
<protein>
    <recommendedName>
        <fullName evidence="4">Anaphase-promoting complex subunit 4-like WD40 domain-containing protein</fullName>
    </recommendedName>
</protein>
<dbReference type="OrthoDB" id="10251741at2759"/>
<dbReference type="SMART" id="SM00320">
    <property type="entry name" value="WD40"/>
    <property type="match status" value="4"/>
</dbReference>
<evidence type="ECO:0000313" key="5">
    <source>
        <dbReference type="EMBL" id="CCK68503.1"/>
    </source>
</evidence>
<dbReference type="HOGENOM" id="CLU_065016_0_0_1"/>
<evidence type="ECO:0000256" key="3">
    <source>
        <dbReference type="PROSITE-ProRule" id="PRU00221"/>
    </source>
</evidence>
<dbReference type="STRING" id="1071383.J7RG48"/>
<dbReference type="PANTHER" id="PTHR44090">
    <property type="entry name" value="WD REPEAT-CONTAINING PROTEIN 61"/>
    <property type="match status" value="1"/>
</dbReference>
<dbReference type="PROSITE" id="PS50294">
    <property type="entry name" value="WD_REPEATS_REGION"/>
    <property type="match status" value="1"/>
</dbReference>
<dbReference type="GO" id="GO:0070478">
    <property type="term" value="P:nuclear-transcribed mRNA catabolic process, 3'-5' exonucleolytic nonsense-mediated decay"/>
    <property type="evidence" value="ECO:0007669"/>
    <property type="project" value="EnsemblFungi"/>
</dbReference>
<name>J7RG48_HUIN7</name>
<dbReference type="PANTHER" id="PTHR44090:SF1">
    <property type="entry name" value="SUPERKILLER COMPLEX PROTEIN 8"/>
    <property type="match status" value="1"/>
</dbReference>
<dbReference type="InterPro" id="IPR051510">
    <property type="entry name" value="SKI8"/>
</dbReference>
<dbReference type="PROSITE" id="PS00678">
    <property type="entry name" value="WD_REPEATS_1"/>
    <property type="match status" value="1"/>
</dbReference>
<dbReference type="InterPro" id="IPR019775">
    <property type="entry name" value="WD40_repeat_CS"/>
</dbReference>
<dbReference type="InterPro" id="IPR024977">
    <property type="entry name" value="Apc4-like_WD40_dom"/>
</dbReference>
<dbReference type="GO" id="GO:0055087">
    <property type="term" value="C:Ski complex"/>
    <property type="evidence" value="ECO:0007669"/>
    <property type="project" value="EnsemblFungi"/>
</dbReference>
<dbReference type="Pfam" id="PF00400">
    <property type="entry name" value="WD40"/>
    <property type="match status" value="2"/>
</dbReference>
<feature type="domain" description="Anaphase-promoting complex subunit 4-like WD40" evidence="4">
    <location>
        <begin position="230"/>
        <end position="313"/>
    </location>
</feature>
<feature type="repeat" description="WD" evidence="3">
    <location>
        <begin position="333"/>
        <end position="374"/>
    </location>
</feature>
<dbReference type="EMBL" id="HE978315">
    <property type="protein sequence ID" value="CCK68503.1"/>
    <property type="molecule type" value="Genomic_DNA"/>
</dbReference>
<gene>
    <name evidence="5" type="primary">KNAG0B00550</name>
    <name evidence="5" type="ordered locus">KNAG_0B00550</name>
</gene>
<sequence length="443" mass="48789">MRYHVVSCWKVPILLKDSKYSIVYHQDEQLAVRSSAHWYPSQLEHIQEMSKLFIPTANVGKAHDADIYAVCVTNPYTITCSGDGYIKLWSNKLSEDDALAKLTPVATQHVHVSGLHHVDAFYSAESFGTVLIVAAVSFSGDIFFYRIVNDAFQPFTGLLTAQENKKSYWAVKWVKSDDLAVLHRLAAVDVKGTTYVWRLTVSEDATFNLESQGQIPCVGTPTLGTCVAVSSAMGLLATGFANGTVVVFQLSTLRPIYTFESFGMHGTEQNSNSVRCLEFSPKGTLLAVGNDLGSFGCVTLYETEFGERIGNLSVPTSTNLAARQNTSGSSVGTFAHNGWVFGLCFNSSGEYLVTCGYDSKLRVWDVKERDRVCTLNITAGDIEQEDEILLEDENGDSLKYPPIFDVQYFGKGVRSGMGNETNEGICCVCMDRSIRWYREAGGN</sequence>
<evidence type="ECO:0000313" key="6">
    <source>
        <dbReference type="Proteomes" id="UP000006310"/>
    </source>
</evidence>
<dbReference type="SUPFAM" id="SSF50978">
    <property type="entry name" value="WD40 repeat-like"/>
    <property type="match status" value="1"/>
</dbReference>
<dbReference type="InterPro" id="IPR001680">
    <property type="entry name" value="WD40_rpt"/>
</dbReference>